<dbReference type="AlphaFoldDB" id="A0A7V7S838"/>
<name>A0A7V7S838_9BACI</name>
<evidence type="ECO:0000313" key="2">
    <source>
        <dbReference type="EMBL" id="KAB2443278.1"/>
    </source>
</evidence>
<keyword evidence="1" id="KW-0812">Transmembrane</keyword>
<accession>A0A7V7S838</accession>
<dbReference type="EMBL" id="WBPG01000014">
    <property type="protein sequence ID" value="KAB2443278.1"/>
    <property type="molecule type" value="Genomic_DNA"/>
</dbReference>
<comment type="caution">
    <text evidence="2">The sequence shown here is derived from an EMBL/GenBank/DDBJ whole genome shotgun (WGS) entry which is preliminary data.</text>
</comment>
<gene>
    <name evidence="2" type="ORF">F8163_09350</name>
</gene>
<protein>
    <submittedName>
        <fullName evidence="2">Uncharacterized protein</fullName>
    </submittedName>
</protein>
<dbReference type="Proteomes" id="UP000470409">
    <property type="component" value="Unassembled WGS sequence"/>
</dbReference>
<evidence type="ECO:0000256" key="1">
    <source>
        <dbReference type="SAM" id="Phobius"/>
    </source>
</evidence>
<sequence length="224" mass="25074">MKTKNQWNKEGLIYGIGGGVLGSMLTASGIVLISAFEGPVITNAVTLTAGLGGGIISGALTLFGVRRTIELQKEKEYKAAIPQKILALHKLEEIVGEYLSKIYNLYAIEYMNEENENDLVEYNRLTRNFKKEFNGLEYSALTEALKTNEKVYKIVKSSLLLVRVNISNIGTDNTLYNSSTTKHMEFTEVQSNAQEMIDVVIKELDRIRACISEWLTIYSDGIFE</sequence>
<feature type="transmembrane region" description="Helical" evidence="1">
    <location>
        <begin position="41"/>
        <end position="65"/>
    </location>
</feature>
<evidence type="ECO:0000313" key="3">
    <source>
        <dbReference type="Proteomes" id="UP000470409"/>
    </source>
</evidence>
<dbReference type="RefSeq" id="WP_151625527.1">
    <property type="nucleotide sequence ID" value="NZ_WBPG01000014.1"/>
</dbReference>
<keyword evidence="1" id="KW-1133">Transmembrane helix</keyword>
<reference evidence="2 3" key="1">
    <citation type="submission" date="2019-10" db="EMBL/GenBank/DDBJ databases">
        <title>Bacillus from the desert of Cuatro Cinegas, Coahuila.</title>
        <authorList>
            <person name="Olmedo-Alvarez G."/>
            <person name="Saldana S."/>
            <person name="Barcelo D."/>
        </authorList>
    </citation>
    <scope>NUCLEOTIDE SEQUENCE [LARGE SCALE GENOMIC DNA]</scope>
    <source>
        <strain evidence="2 3">CH155b_5T</strain>
    </source>
</reference>
<proteinExistence type="predicted"/>
<feature type="transmembrane region" description="Helical" evidence="1">
    <location>
        <begin position="12"/>
        <end position="35"/>
    </location>
</feature>
<organism evidence="2 3">
    <name type="scientific">Bacillus luti</name>
    <dbReference type="NCBI Taxonomy" id="2026191"/>
    <lineage>
        <taxon>Bacteria</taxon>
        <taxon>Bacillati</taxon>
        <taxon>Bacillota</taxon>
        <taxon>Bacilli</taxon>
        <taxon>Bacillales</taxon>
        <taxon>Bacillaceae</taxon>
        <taxon>Bacillus</taxon>
        <taxon>Bacillus cereus group</taxon>
    </lineage>
</organism>
<keyword evidence="1" id="KW-0472">Membrane</keyword>